<dbReference type="SUPFAM" id="SSF47979">
    <property type="entry name" value="Iron-dependent repressor protein, dimerization domain"/>
    <property type="match status" value="1"/>
</dbReference>
<sequence length="132" mass="15301">MERMNESSENYLESILILEQRNPSVRMSDIAAMLHVSKPSVNKAMGVLKDAGYIHQEVYGTIHLTESGRHYAQKVYSRHVLFKRFLMEVLEIDEQTAEEDACHMEHCVSDATMDKLRIFLTEALERSDQKQK</sequence>
<keyword evidence="3" id="KW-0238">DNA-binding</keyword>
<dbReference type="InterPro" id="IPR036388">
    <property type="entry name" value="WH-like_DNA-bd_sf"/>
</dbReference>
<dbReference type="Pfam" id="PF01325">
    <property type="entry name" value="Fe_dep_repress"/>
    <property type="match status" value="1"/>
</dbReference>
<dbReference type="GO" id="GO:0046983">
    <property type="term" value="F:protein dimerization activity"/>
    <property type="evidence" value="ECO:0007669"/>
    <property type="project" value="InterPro"/>
</dbReference>
<organism evidence="6 8">
    <name type="scientific">Holdemania massiliensis</name>
    <dbReference type="NCBI Taxonomy" id="1468449"/>
    <lineage>
        <taxon>Bacteria</taxon>
        <taxon>Bacillati</taxon>
        <taxon>Bacillota</taxon>
        <taxon>Erysipelotrichia</taxon>
        <taxon>Erysipelotrichales</taxon>
        <taxon>Erysipelotrichaceae</taxon>
        <taxon>Holdemania</taxon>
    </lineage>
</organism>
<dbReference type="GO" id="GO:0046914">
    <property type="term" value="F:transition metal ion binding"/>
    <property type="evidence" value="ECO:0007669"/>
    <property type="project" value="InterPro"/>
</dbReference>
<reference evidence="8 9" key="1">
    <citation type="journal article" date="2019" name="Nat. Med.">
        <title>A library of human gut bacterial isolates paired with longitudinal multiomics data enables mechanistic microbiome research.</title>
        <authorList>
            <person name="Poyet M."/>
            <person name="Groussin M."/>
            <person name="Gibbons S.M."/>
            <person name="Avila-Pacheco J."/>
            <person name="Jiang X."/>
            <person name="Kearney S.M."/>
            <person name="Perrotta A.R."/>
            <person name="Berdy B."/>
            <person name="Zhao S."/>
            <person name="Lieberman T.D."/>
            <person name="Swanson P.K."/>
            <person name="Smith M."/>
            <person name="Roesemann S."/>
            <person name="Alexander J.E."/>
            <person name="Rich S.A."/>
            <person name="Livny J."/>
            <person name="Vlamakis H."/>
            <person name="Clish C."/>
            <person name="Bullock K."/>
            <person name="Deik A."/>
            <person name="Scott J."/>
            <person name="Pierce K.A."/>
            <person name="Xavier R.J."/>
            <person name="Alm E.J."/>
        </authorList>
    </citation>
    <scope>NUCLEOTIDE SEQUENCE [LARGE SCALE GENOMIC DNA]</scope>
    <source>
        <strain evidence="6 8">BIOML-A4</strain>
        <strain evidence="7 9">BIOML-A5</strain>
    </source>
</reference>
<dbReference type="PANTHER" id="PTHR33238">
    <property type="entry name" value="IRON (METAL) DEPENDENT REPRESSOR, DTXR FAMILY"/>
    <property type="match status" value="1"/>
</dbReference>
<dbReference type="SUPFAM" id="SSF46785">
    <property type="entry name" value="Winged helix' DNA-binding domain"/>
    <property type="match status" value="1"/>
</dbReference>
<feature type="domain" description="HTH dtxR-type" evidence="5">
    <location>
        <begin position="4"/>
        <end position="65"/>
    </location>
</feature>
<dbReference type="PANTHER" id="PTHR33238:SF7">
    <property type="entry name" value="IRON-DEPENDENT TRANSCRIPTIONAL REGULATOR"/>
    <property type="match status" value="1"/>
</dbReference>
<evidence type="ECO:0000256" key="3">
    <source>
        <dbReference type="ARBA" id="ARBA00023125"/>
    </source>
</evidence>
<evidence type="ECO:0000256" key="2">
    <source>
        <dbReference type="ARBA" id="ARBA00023015"/>
    </source>
</evidence>
<dbReference type="InterPro" id="IPR036421">
    <property type="entry name" value="Fe_dep_repressor_sf"/>
</dbReference>
<dbReference type="RefSeq" id="WP_020226027.1">
    <property type="nucleotide sequence ID" value="NZ_AP031450.1"/>
</dbReference>
<comment type="similarity">
    <text evidence="1">Belongs to the DtxR/MntR family.</text>
</comment>
<dbReference type="GO" id="GO:0003677">
    <property type="term" value="F:DNA binding"/>
    <property type="evidence" value="ECO:0007669"/>
    <property type="project" value="UniProtKB-KW"/>
</dbReference>
<dbReference type="Pfam" id="PF02742">
    <property type="entry name" value="Fe_dep_repr_C"/>
    <property type="match status" value="1"/>
</dbReference>
<dbReference type="SMART" id="SM00529">
    <property type="entry name" value="HTH_DTXR"/>
    <property type="match status" value="1"/>
</dbReference>
<dbReference type="AlphaFoldDB" id="A0A6N7SC00"/>
<evidence type="ECO:0000259" key="5">
    <source>
        <dbReference type="PROSITE" id="PS50944"/>
    </source>
</evidence>
<evidence type="ECO:0000313" key="7">
    <source>
        <dbReference type="EMBL" id="MSC34557.1"/>
    </source>
</evidence>
<dbReference type="GeneID" id="42457802"/>
<dbReference type="Gene3D" id="1.10.60.10">
    <property type="entry name" value="Iron dependent repressor, metal binding and dimerisation domain"/>
    <property type="match status" value="1"/>
</dbReference>
<dbReference type="GO" id="GO:0003700">
    <property type="term" value="F:DNA-binding transcription factor activity"/>
    <property type="evidence" value="ECO:0007669"/>
    <property type="project" value="InterPro"/>
</dbReference>
<protein>
    <submittedName>
        <fullName evidence="6">MarR family transcriptional regulator</fullName>
    </submittedName>
</protein>
<dbReference type="InterPro" id="IPR022689">
    <property type="entry name" value="Iron_dep_repressor"/>
</dbReference>
<evidence type="ECO:0000313" key="9">
    <source>
        <dbReference type="Proteomes" id="UP000480929"/>
    </source>
</evidence>
<dbReference type="OrthoDB" id="9794394at2"/>
<dbReference type="InterPro" id="IPR001367">
    <property type="entry name" value="Fe_dep_repressor"/>
</dbReference>
<dbReference type="Proteomes" id="UP000480929">
    <property type="component" value="Unassembled WGS sequence"/>
</dbReference>
<evidence type="ECO:0000256" key="4">
    <source>
        <dbReference type="ARBA" id="ARBA00023163"/>
    </source>
</evidence>
<name>A0A6N7SC00_9FIRM</name>
<dbReference type="Gene3D" id="1.10.10.10">
    <property type="entry name" value="Winged helix-like DNA-binding domain superfamily/Winged helix DNA-binding domain"/>
    <property type="match status" value="1"/>
</dbReference>
<dbReference type="Proteomes" id="UP000433575">
    <property type="component" value="Unassembled WGS sequence"/>
</dbReference>
<dbReference type="EMBL" id="WKPJ01000036">
    <property type="protein sequence ID" value="MSA90826.1"/>
    <property type="molecule type" value="Genomic_DNA"/>
</dbReference>
<dbReference type="PROSITE" id="PS50944">
    <property type="entry name" value="HTH_DTXR"/>
    <property type="match status" value="1"/>
</dbReference>
<evidence type="ECO:0000256" key="1">
    <source>
        <dbReference type="ARBA" id="ARBA00007871"/>
    </source>
</evidence>
<dbReference type="InterPro" id="IPR036390">
    <property type="entry name" value="WH_DNA-bd_sf"/>
</dbReference>
<comment type="caution">
    <text evidence="6">The sequence shown here is derived from an EMBL/GenBank/DDBJ whole genome shotgun (WGS) entry which is preliminary data.</text>
</comment>
<proteinExistence type="inferred from homology"/>
<evidence type="ECO:0000313" key="6">
    <source>
        <dbReference type="EMBL" id="MSA90826.1"/>
    </source>
</evidence>
<dbReference type="InterPro" id="IPR050536">
    <property type="entry name" value="DtxR_MntR_Metal-Reg"/>
</dbReference>
<dbReference type="FunFam" id="1.10.60.10:FF:000005">
    <property type="entry name" value="Transcriptional regulator MntR protein"/>
    <property type="match status" value="1"/>
</dbReference>
<keyword evidence="2" id="KW-0805">Transcription regulation</keyword>
<accession>A0A6N7SC00</accession>
<evidence type="ECO:0000313" key="8">
    <source>
        <dbReference type="Proteomes" id="UP000433575"/>
    </source>
</evidence>
<dbReference type="InterPro" id="IPR022687">
    <property type="entry name" value="HTH_DTXR"/>
</dbReference>
<keyword evidence="4" id="KW-0804">Transcription</keyword>
<dbReference type="EMBL" id="WKPI01000038">
    <property type="protein sequence ID" value="MSC34557.1"/>
    <property type="molecule type" value="Genomic_DNA"/>
</dbReference>
<gene>
    <name evidence="7" type="ORF">GKD88_15630</name>
    <name evidence="6" type="ORF">GKE08_15955</name>
</gene>
<keyword evidence="9" id="KW-1185">Reference proteome</keyword>